<name>A0A1H2HAB5_9GAMM</name>
<dbReference type="Gene3D" id="3.40.50.150">
    <property type="entry name" value="Vaccinia Virus protein VP39"/>
    <property type="match status" value="1"/>
</dbReference>
<dbReference type="InterPro" id="IPR000780">
    <property type="entry name" value="CheR_MeTrfase"/>
</dbReference>
<dbReference type="GO" id="GO:0032259">
    <property type="term" value="P:methylation"/>
    <property type="evidence" value="ECO:0007669"/>
    <property type="project" value="UniProtKB-KW"/>
</dbReference>
<dbReference type="GO" id="GO:0008983">
    <property type="term" value="F:protein-glutamate O-methyltransferase activity"/>
    <property type="evidence" value="ECO:0007669"/>
    <property type="project" value="UniProtKB-EC"/>
</dbReference>
<protein>
    <recommendedName>
        <fullName evidence="2">protein-glutamate O-methyltransferase</fullName>
        <ecNumber evidence="2">2.1.1.80</ecNumber>
    </recommendedName>
</protein>
<dbReference type="SUPFAM" id="SSF47757">
    <property type="entry name" value="Chemotaxis receptor methyltransferase CheR, N-terminal domain"/>
    <property type="match status" value="1"/>
</dbReference>
<evidence type="ECO:0000256" key="5">
    <source>
        <dbReference type="ARBA" id="ARBA00022691"/>
    </source>
</evidence>
<reference evidence="8" key="1">
    <citation type="submission" date="2016-10" db="EMBL/GenBank/DDBJ databases">
        <authorList>
            <person name="Varghese N."/>
            <person name="Submissions S."/>
        </authorList>
    </citation>
    <scope>NUCLEOTIDE SEQUENCE [LARGE SCALE GENOMIC DNA]</scope>
    <source>
        <strain evidence="8">CECT 8338</strain>
    </source>
</reference>
<evidence type="ECO:0000256" key="1">
    <source>
        <dbReference type="ARBA" id="ARBA00001541"/>
    </source>
</evidence>
<feature type="domain" description="CheR-type methyltransferase" evidence="6">
    <location>
        <begin position="8"/>
        <end position="263"/>
    </location>
</feature>
<keyword evidence="8" id="KW-1185">Reference proteome</keyword>
<dbReference type="PROSITE" id="PS50123">
    <property type="entry name" value="CHER"/>
    <property type="match status" value="1"/>
</dbReference>
<organism evidence="7 8">
    <name type="scientific">Halopseudomonas salegens</name>
    <dbReference type="NCBI Taxonomy" id="1434072"/>
    <lineage>
        <taxon>Bacteria</taxon>
        <taxon>Pseudomonadati</taxon>
        <taxon>Pseudomonadota</taxon>
        <taxon>Gammaproteobacteria</taxon>
        <taxon>Pseudomonadales</taxon>
        <taxon>Pseudomonadaceae</taxon>
        <taxon>Halopseudomonas</taxon>
    </lineage>
</organism>
<dbReference type="STRING" id="1434072.SAMN05216210_2891"/>
<dbReference type="InterPro" id="IPR050903">
    <property type="entry name" value="Bact_Chemotaxis_MeTrfase"/>
</dbReference>
<proteinExistence type="predicted"/>
<dbReference type="SUPFAM" id="SSF53335">
    <property type="entry name" value="S-adenosyl-L-methionine-dependent methyltransferases"/>
    <property type="match status" value="1"/>
</dbReference>
<evidence type="ECO:0000256" key="3">
    <source>
        <dbReference type="ARBA" id="ARBA00022603"/>
    </source>
</evidence>
<dbReference type="PANTHER" id="PTHR24422:SF19">
    <property type="entry name" value="CHEMOTAXIS PROTEIN METHYLTRANSFERASE"/>
    <property type="match status" value="1"/>
</dbReference>
<keyword evidence="5" id="KW-0949">S-adenosyl-L-methionine</keyword>
<dbReference type="InterPro" id="IPR022642">
    <property type="entry name" value="CheR_C"/>
</dbReference>
<keyword evidence="4" id="KW-0808">Transferase</keyword>
<dbReference type="InterPro" id="IPR029063">
    <property type="entry name" value="SAM-dependent_MTases_sf"/>
</dbReference>
<accession>A0A1H2HAB5</accession>
<keyword evidence="3" id="KW-0489">Methyltransferase</keyword>
<dbReference type="Pfam" id="PF01739">
    <property type="entry name" value="CheR"/>
    <property type="match status" value="1"/>
</dbReference>
<evidence type="ECO:0000259" key="6">
    <source>
        <dbReference type="PROSITE" id="PS50123"/>
    </source>
</evidence>
<dbReference type="InterPro" id="IPR036804">
    <property type="entry name" value="CheR_N_sf"/>
</dbReference>
<dbReference type="Gene3D" id="1.10.155.10">
    <property type="entry name" value="Chemotaxis receptor methyltransferase CheR, N-terminal domain"/>
    <property type="match status" value="1"/>
</dbReference>
<comment type="catalytic activity">
    <reaction evidence="1">
        <text>L-glutamyl-[protein] + S-adenosyl-L-methionine = [protein]-L-glutamate 5-O-methyl ester + S-adenosyl-L-homocysteine</text>
        <dbReference type="Rhea" id="RHEA:24452"/>
        <dbReference type="Rhea" id="RHEA-COMP:10208"/>
        <dbReference type="Rhea" id="RHEA-COMP:10311"/>
        <dbReference type="ChEBI" id="CHEBI:29973"/>
        <dbReference type="ChEBI" id="CHEBI:57856"/>
        <dbReference type="ChEBI" id="CHEBI:59789"/>
        <dbReference type="ChEBI" id="CHEBI:82795"/>
        <dbReference type="EC" id="2.1.1.80"/>
    </reaction>
</comment>
<dbReference type="PANTHER" id="PTHR24422">
    <property type="entry name" value="CHEMOTAXIS PROTEIN METHYLTRANSFERASE"/>
    <property type="match status" value="1"/>
</dbReference>
<dbReference type="EMBL" id="LT629787">
    <property type="protein sequence ID" value="SDU28746.1"/>
    <property type="molecule type" value="Genomic_DNA"/>
</dbReference>
<dbReference type="PRINTS" id="PR00996">
    <property type="entry name" value="CHERMTFRASE"/>
</dbReference>
<dbReference type="RefSeq" id="WP_407920078.1">
    <property type="nucleotide sequence ID" value="NZ_LT629787.1"/>
</dbReference>
<dbReference type="Pfam" id="PF03705">
    <property type="entry name" value="CheR_N"/>
    <property type="match status" value="1"/>
</dbReference>
<evidence type="ECO:0000256" key="4">
    <source>
        <dbReference type="ARBA" id="ARBA00022679"/>
    </source>
</evidence>
<evidence type="ECO:0000256" key="2">
    <source>
        <dbReference type="ARBA" id="ARBA00012534"/>
    </source>
</evidence>
<dbReference type="SMART" id="SM00138">
    <property type="entry name" value="MeTrc"/>
    <property type="match status" value="1"/>
</dbReference>
<gene>
    <name evidence="7" type="ORF">SAMN05216210_2891</name>
</gene>
<dbReference type="InterPro" id="IPR022641">
    <property type="entry name" value="CheR_N"/>
</dbReference>
<dbReference type="Proteomes" id="UP000243924">
    <property type="component" value="Chromosome I"/>
</dbReference>
<dbReference type="AlphaFoldDB" id="A0A1H2HAB5"/>
<evidence type="ECO:0000313" key="7">
    <source>
        <dbReference type="EMBL" id="SDU28746.1"/>
    </source>
</evidence>
<evidence type="ECO:0000313" key="8">
    <source>
        <dbReference type="Proteomes" id="UP000243924"/>
    </source>
</evidence>
<dbReference type="EC" id="2.1.1.80" evidence="2"/>
<sequence length="293" mass="33946">MQTTPNWSLQQVPDMDAEQFRQWQMLLEARTGVCVSDQRRVYLQTSLCSRMRALQIDDYQRYYDYVTDGLTGTIEWSALIDHLTVRETSFMRHRPSFDCVGRHLQQRLQQSDGGQPLQLWSLGCASGEEAWSLAITLEQAMAQVGKRQNYGIWATDISLKALEQGRAATYPASRMGGLQEAEIRRWLSGRENGQLQISENLRERVCFSRLNILELAQAPIQDMDIIFCQNLLIYFRRWRRRDLLNMLARRLVPGGMLVIGLGEITDWHNPLLIPVADDRVQAWVRRDDNADQE</sequence>